<accession>A0AAV9GI20</accession>
<evidence type="ECO:0000313" key="1">
    <source>
        <dbReference type="EMBL" id="KAK4448399.1"/>
    </source>
</evidence>
<gene>
    <name evidence="1" type="ORF">QBC34DRAFT_407368</name>
</gene>
<protein>
    <submittedName>
        <fullName evidence="1">Uncharacterized protein</fullName>
    </submittedName>
</protein>
<comment type="caution">
    <text evidence="1">The sequence shown here is derived from an EMBL/GenBank/DDBJ whole genome shotgun (WGS) entry which is preliminary data.</text>
</comment>
<keyword evidence="2" id="KW-1185">Reference proteome</keyword>
<dbReference type="AlphaFoldDB" id="A0AAV9GI20"/>
<reference evidence="1" key="1">
    <citation type="journal article" date="2023" name="Mol. Phylogenet. Evol.">
        <title>Genome-scale phylogeny and comparative genomics of the fungal order Sordariales.</title>
        <authorList>
            <person name="Hensen N."/>
            <person name="Bonometti L."/>
            <person name="Westerberg I."/>
            <person name="Brannstrom I.O."/>
            <person name="Guillou S."/>
            <person name="Cros-Aarteil S."/>
            <person name="Calhoun S."/>
            <person name="Haridas S."/>
            <person name="Kuo A."/>
            <person name="Mondo S."/>
            <person name="Pangilinan J."/>
            <person name="Riley R."/>
            <person name="LaButti K."/>
            <person name="Andreopoulos B."/>
            <person name="Lipzen A."/>
            <person name="Chen C."/>
            <person name="Yan M."/>
            <person name="Daum C."/>
            <person name="Ng V."/>
            <person name="Clum A."/>
            <person name="Steindorff A."/>
            <person name="Ohm R.A."/>
            <person name="Martin F."/>
            <person name="Silar P."/>
            <person name="Natvig D.O."/>
            <person name="Lalanne C."/>
            <person name="Gautier V."/>
            <person name="Ament-Velasquez S.L."/>
            <person name="Kruys A."/>
            <person name="Hutchinson M.I."/>
            <person name="Powell A.J."/>
            <person name="Barry K."/>
            <person name="Miller A.N."/>
            <person name="Grigoriev I.V."/>
            <person name="Debuchy R."/>
            <person name="Gladieux P."/>
            <person name="Hiltunen Thoren M."/>
            <person name="Johannesson H."/>
        </authorList>
    </citation>
    <scope>NUCLEOTIDE SEQUENCE</scope>
    <source>
        <strain evidence="1">PSN243</strain>
    </source>
</reference>
<name>A0AAV9GI20_9PEZI</name>
<dbReference type="Proteomes" id="UP001321760">
    <property type="component" value="Unassembled WGS sequence"/>
</dbReference>
<proteinExistence type="predicted"/>
<evidence type="ECO:0000313" key="2">
    <source>
        <dbReference type="Proteomes" id="UP001321760"/>
    </source>
</evidence>
<dbReference type="EMBL" id="MU865943">
    <property type="protein sequence ID" value="KAK4448399.1"/>
    <property type="molecule type" value="Genomic_DNA"/>
</dbReference>
<reference evidence="1" key="2">
    <citation type="submission" date="2023-05" db="EMBL/GenBank/DDBJ databases">
        <authorList>
            <consortium name="Lawrence Berkeley National Laboratory"/>
            <person name="Steindorff A."/>
            <person name="Hensen N."/>
            <person name="Bonometti L."/>
            <person name="Westerberg I."/>
            <person name="Brannstrom I.O."/>
            <person name="Guillou S."/>
            <person name="Cros-Aarteil S."/>
            <person name="Calhoun S."/>
            <person name="Haridas S."/>
            <person name="Kuo A."/>
            <person name="Mondo S."/>
            <person name="Pangilinan J."/>
            <person name="Riley R."/>
            <person name="Labutti K."/>
            <person name="Andreopoulos B."/>
            <person name="Lipzen A."/>
            <person name="Chen C."/>
            <person name="Yanf M."/>
            <person name="Daum C."/>
            <person name="Ng V."/>
            <person name="Clum A."/>
            <person name="Ohm R."/>
            <person name="Martin F."/>
            <person name="Silar P."/>
            <person name="Natvig D."/>
            <person name="Lalanne C."/>
            <person name="Gautier V."/>
            <person name="Ament-Velasquez S.L."/>
            <person name="Kruys A."/>
            <person name="Hutchinson M.I."/>
            <person name="Powell A.J."/>
            <person name="Barry K."/>
            <person name="Miller A.N."/>
            <person name="Grigoriev I.V."/>
            <person name="Debuchy R."/>
            <person name="Gladieux P."/>
            <person name="Thoren M.H."/>
            <person name="Johannesson H."/>
        </authorList>
    </citation>
    <scope>NUCLEOTIDE SEQUENCE</scope>
    <source>
        <strain evidence="1">PSN243</strain>
    </source>
</reference>
<organism evidence="1 2">
    <name type="scientific">Podospora aff. communis PSN243</name>
    <dbReference type="NCBI Taxonomy" id="3040156"/>
    <lineage>
        <taxon>Eukaryota</taxon>
        <taxon>Fungi</taxon>
        <taxon>Dikarya</taxon>
        <taxon>Ascomycota</taxon>
        <taxon>Pezizomycotina</taxon>
        <taxon>Sordariomycetes</taxon>
        <taxon>Sordariomycetidae</taxon>
        <taxon>Sordariales</taxon>
        <taxon>Podosporaceae</taxon>
        <taxon>Podospora</taxon>
    </lineage>
</organism>
<sequence>MKKRTEMCVAEPGQCKRMACSKNCNLWLCNDNKESIMIPCRELGDHSEWLFDTCKHRATMPRKPYAQGWVVDEERGYKIEIGGAKGRDEMCPP</sequence>